<keyword evidence="12" id="KW-1185">Reference proteome</keyword>
<reference evidence="11" key="3">
    <citation type="submission" date="2022-06" db="UniProtKB">
        <authorList>
            <consortium name="EnsemblMetazoa"/>
        </authorList>
    </citation>
    <scope>IDENTIFICATION</scope>
</reference>
<dbReference type="PANTHER" id="PTHR12441">
    <property type="entry name" value="ATP SYNTHASE COUPLING FACTOR 6, MITOCHONDRIAL"/>
    <property type="match status" value="1"/>
</dbReference>
<dbReference type="EnsemblMetazoa" id="SSS_8421s_mrna">
    <property type="protein sequence ID" value="KAF7491619.1"/>
    <property type="gene ID" value="SSS_8421"/>
</dbReference>
<dbReference type="GO" id="GO:0005743">
    <property type="term" value="C:mitochondrial inner membrane"/>
    <property type="evidence" value="ECO:0007669"/>
    <property type="project" value="UniProtKB-SubCell"/>
</dbReference>
<keyword evidence="5" id="KW-0375">Hydrogen ion transport</keyword>
<sequence length="102" mass="11619">MNSLQRISHNFPNKMNMIRNFAASSQASDPIQKLFLDKIKEYSSKAKSAPNNLVDCNAQVENRLKDEMQRVANAYGIKDEANIGNLNMKFDETIKLDPINMK</sequence>
<keyword evidence="6" id="KW-0999">Mitochondrion inner membrane</keyword>
<evidence type="ECO:0000256" key="3">
    <source>
        <dbReference type="ARBA" id="ARBA00022448"/>
    </source>
</evidence>
<evidence type="ECO:0000256" key="4">
    <source>
        <dbReference type="ARBA" id="ARBA00022547"/>
    </source>
</evidence>
<evidence type="ECO:0000256" key="1">
    <source>
        <dbReference type="ARBA" id="ARBA00004273"/>
    </source>
</evidence>
<accession>A0A834R654</accession>
<evidence type="ECO:0000313" key="11">
    <source>
        <dbReference type="EnsemblMetazoa" id="KAF7491619.1"/>
    </source>
</evidence>
<dbReference type="InterPro" id="IPR036204">
    <property type="entry name" value="ATP_synth_f6_sf_mt"/>
</dbReference>
<dbReference type="GO" id="GO:0015078">
    <property type="term" value="F:proton transmembrane transporter activity"/>
    <property type="evidence" value="ECO:0007669"/>
    <property type="project" value="InterPro"/>
</dbReference>
<evidence type="ECO:0000313" key="10">
    <source>
        <dbReference type="EMBL" id="KAF7491619.1"/>
    </source>
</evidence>
<dbReference type="GO" id="GO:0015986">
    <property type="term" value="P:proton motive force-driven ATP synthesis"/>
    <property type="evidence" value="ECO:0007669"/>
    <property type="project" value="InterPro"/>
</dbReference>
<protein>
    <submittedName>
        <fullName evidence="10">ATP synthase-coupling factor 6, mitochondrial</fullName>
    </submittedName>
</protein>
<name>A0A834R654_SARSC</name>
<evidence type="ECO:0000256" key="5">
    <source>
        <dbReference type="ARBA" id="ARBA00022781"/>
    </source>
</evidence>
<comment type="subcellular location">
    <subcellularLocation>
        <location evidence="1">Mitochondrion inner membrane</location>
    </subcellularLocation>
</comment>
<dbReference type="SUPFAM" id="SSF111357">
    <property type="entry name" value="Mitochondrial ATP synthase coupling factor 6"/>
    <property type="match status" value="1"/>
</dbReference>
<keyword evidence="9" id="KW-0472">Membrane</keyword>
<dbReference type="Gene3D" id="6.10.280.200">
    <property type="match status" value="1"/>
</dbReference>
<reference evidence="10" key="2">
    <citation type="submission" date="2020-01" db="EMBL/GenBank/DDBJ databases">
        <authorList>
            <person name="Korhonen P.K.K."/>
            <person name="Guangxu M.G."/>
            <person name="Wang T.W."/>
            <person name="Stroehlein A.J.S."/>
            <person name="Young N.D."/>
            <person name="Ang C.-S.A."/>
            <person name="Fernando D.W.F."/>
            <person name="Lu H.L."/>
            <person name="Taylor S.T."/>
            <person name="Ehtesham M.E.M."/>
            <person name="Najaraj S.H.N."/>
            <person name="Harsha G.H.G."/>
            <person name="Madugundu A.M."/>
            <person name="Renuse S.R."/>
            <person name="Holt D.H."/>
            <person name="Pandey A.P."/>
            <person name="Papenfuss A.P."/>
            <person name="Gasser R.B.G."/>
            <person name="Fischer K.F."/>
        </authorList>
    </citation>
    <scope>NUCLEOTIDE SEQUENCE</scope>
    <source>
        <strain evidence="10">SSS_KF_BRIS2020</strain>
    </source>
</reference>
<organism evidence="10">
    <name type="scientific">Sarcoptes scabiei</name>
    <name type="common">Itch mite</name>
    <name type="synonym">Acarus scabiei</name>
    <dbReference type="NCBI Taxonomy" id="52283"/>
    <lineage>
        <taxon>Eukaryota</taxon>
        <taxon>Metazoa</taxon>
        <taxon>Ecdysozoa</taxon>
        <taxon>Arthropoda</taxon>
        <taxon>Chelicerata</taxon>
        <taxon>Arachnida</taxon>
        <taxon>Acari</taxon>
        <taxon>Acariformes</taxon>
        <taxon>Sarcoptiformes</taxon>
        <taxon>Astigmata</taxon>
        <taxon>Psoroptidia</taxon>
        <taxon>Sarcoptoidea</taxon>
        <taxon>Sarcoptidae</taxon>
        <taxon>Sarcoptinae</taxon>
        <taxon>Sarcoptes</taxon>
    </lineage>
</organism>
<evidence type="ECO:0000313" key="12">
    <source>
        <dbReference type="Proteomes" id="UP000070412"/>
    </source>
</evidence>
<dbReference type="EMBL" id="WVUK01000058">
    <property type="protein sequence ID" value="KAF7491619.1"/>
    <property type="molecule type" value="Genomic_DNA"/>
</dbReference>
<reference evidence="12" key="1">
    <citation type="journal article" date="2020" name="PLoS Negl. Trop. Dis.">
        <title>High-quality nuclear genome for Sarcoptes scabiei-A critical resource for a neglected parasite.</title>
        <authorList>
            <person name="Korhonen P.K."/>
            <person name="Gasser R.B."/>
            <person name="Ma G."/>
            <person name="Wang T."/>
            <person name="Stroehlein A.J."/>
            <person name="Young N.D."/>
            <person name="Ang C.S."/>
            <person name="Fernando D.D."/>
            <person name="Lu H.C."/>
            <person name="Taylor S."/>
            <person name="Reynolds S.L."/>
            <person name="Mofiz E."/>
            <person name="Najaraj S.H."/>
            <person name="Gowda H."/>
            <person name="Madugundu A."/>
            <person name="Renuse S."/>
            <person name="Holt D."/>
            <person name="Pandey A."/>
            <person name="Papenfuss A.T."/>
            <person name="Fischer K."/>
        </authorList>
    </citation>
    <scope>NUCLEOTIDE SEQUENCE [LARGE SCALE GENOMIC DNA]</scope>
</reference>
<keyword evidence="3" id="KW-0813">Transport</keyword>
<keyword evidence="4" id="KW-0138">CF(0)</keyword>
<gene>
    <name evidence="10" type="ORF">SSS_8421</name>
</gene>
<dbReference type="Pfam" id="PF05511">
    <property type="entry name" value="ATP-synt_F6"/>
    <property type="match status" value="1"/>
</dbReference>
<proteinExistence type="inferred from homology"/>
<evidence type="ECO:0000256" key="2">
    <source>
        <dbReference type="ARBA" id="ARBA00007346"/>
    </source>
</evidence>
<dbReference type="PANTHER" id="PTHR12441:SF10">
    <property type="entry name" value="ATP SYNTHASE-COUPLING FACTOR 6, MITOCHONDRIAL"/>
    <property type="match status" value="1"/>
</dbReference>
<keyword evidence="8" id="KW-0496">Mitochondrion</keyword>
<dbReference type="GO" id="GO:0045259">
    <property type="term" value="C:proton-transporting ATP synthase complex"/>
    <property type="evidence" value="ECO:0007669"/>
    <property type="project" value="UniProtKB-KW"/>
</dbReference>
<dbReference type="InterPro" id="IPR008387">
    <property type="entry name" value="ATP_synth_f6_mt"/>
</dbReference>
<keyword evidence="7" id="KW-0406">Ion transport</keyword>
<evidence type="ECO:0000256" key="6">
    <source>
        <dbReference type="ARBA" id="ARBA00022792"/>
    </source>
</evidence>
<evidence type="ECO:0000256" key="9">
    <source>
        <dbReference type="ARBA" id="ARBA00023136"/>
    </source>
</evidence>
<dbReference type="OrthoDB" id="8902296at2759"/>
<evidence type="ECO:0000256" key="8">
    <source>
        <dbReference type="ARBA" id="ARBA00023128"/>
    </source>
</evidence>
<dbReference type="Proteomes" id="UP000070412">
    <property type="component" value="Unassembled WGS sequence"/>
</dbReference>
<dbReference type="AlphaFoldDB" id="A0A834R654"/>
<evidence type="ECO:0000256" key="7">
    <source>
        <dbReference type="ARBA" id="ARBA00023065"/>
    </source>
</evidence>
<comment type="similarity">
    <text evidence="2">Belongs to the eukaryotic ATPase subunit F6 family.</text>
</comment>